<evidence type="ECO:0000259" key="1">
    <source>
        <dbReference type="Pfam" id="PF04324"/>
    </source>
</evidence>
<proteinExistence type="predicted"/>
<gene>
    <name evidence="2" type="ordered locus">DMR_00940</name>
</gene>
<dbReference type="Proteomes" id="UP000009071">
    <property type="component" value="Chromosome"/>
</dbReference>
<dbReference type="RefSeq" id="WP_012749678.1">
    <property type="nucleotide sequence ID" value="NC_012796.1"/>
</dbReference>
<evidence type="ECO:0000313" key="3">
    <source>
        <dbReference type="Proteomes" id="UP000009071"/>
    </source>
</evidence>
<dbReference type="STRING" id="573370.DMR_00940"/>
<reference evidence="2 3" key="1">
    <citation type="journal article" date="2009" name="Genome Res.">
        <title>Whole genome sequence of Desulfovibrio magneticus strain RS-1 revealed common gene clusters in magnetotactic bacteria.</title>
        <authorList>
            <person name="Nakazawa H."/>
            <person name="Arakaki A."/>
            <person name="Narita-Yamada S."/>
            <person name="Yashiro I."/>
            <person name="Jinno K."/>
            <person name="Aoki N."/>
            <person name="Tsuruyama A."/>
            <person name="Okamura Y."/>
            <person name="Tanikawa S."/>
            <person name="Fujita N."/>
            <person name="Takeyama H."/>
            <person name="Matsunaga T."/>
        </authorList>
    </citation>
    <scope>NUCLEOTIDE SEQUENCE [LARGE SCALE GENOMIC DNA]</scope>
    <source>
        <strain evidence="3">ATCC 700980 / DSM 13731 / RS-1</strain>
    </source>
</reference>
<organism evidence="2 3">
    <name type="scientific">Solidesulfovibrio magneticus (strain ATCC 700980 / DSM 13731 / RS-1)</name>
    <name type="common">Desulfovibrio magneticus</name>
    <dbReference type="NCBI Taxonomy" id="573370"/>
    <lineage>
        <taxon>Bacteria</taxon>
        <taxon>Pseudomonadati</taxon>
        <taxon>Thermodesulfobacteriota</taxon>
        <taxon>Desulfovibrionia</taxon>
        <taxon>Desulfovibrionales</taxon>
        <taxon>Desulfovibrionaceae</taxon>
        <taxon>Solidesulfovibrio</taxon>
    </lineage>
</organism>
<evidence type="ECO:0000313" key="2">
    <source>
        <dbReference type="EMBL" id="BAH73585.1"/>
    </source>
</evidence>
<keyword evidence="3" id="KW-1185">Reference proteome</keyword>
<dbReference type="KEGG" id="dma:DMR_00940"/>
<accession>C4XTS0</accession>
<dbReference type="AlphaFoldDB" id="C4XTS0"/>
<sequence length="73" mass="7805">MLQPLTILGKQDHFDPKDILTAPIDAIVCYCGNVTKGQVLDAISDGAKTLAEIKESTGACTSASCKELSPRRR</sequence>
<name>C4XTS0_SOLM1</name>
<dbReference type="Gene3D" id="1.10.10.1100">
    <property type="entry name" value="BFD-like [2Fe-2S]-binding domain"/>
    <property type="match status" value="1"/>
</dbReference>
<dbReference type="InterPro" id="IPR041854">
    <property type="entry name" value="BFD-like_2Fe2S-bd_dom_sf"/>
</dbReference>
<feature type="domain" description="BFD-like [2Fe-2S]-binding" evidence="1">
    <location>
        <begin position="27"/>
        <end position="62"/>
    </location>
</feature>
<dbReference type="eggNOG" id="COG1251">
    <property type="taxonomic scope" value="Bacteria"/>
</dbReference>
<dbReference type="Pfam" id="PF04324">
    <property type="entry name" value="Fer2_BFD"/>
    <property type="match status" value="1"/>
</dbReference>
<dbReference type="EMBL" id="AP010904">
    <property type="protein sequence ID" value="BAH73585.1"/>
    <property type="molecule type" value="Genomic_DNA"/>
</dbReference>
<dbReference type="HOGENOM" id="CLU_159205_4_4_7"/>
<protein>
    <recommendedName>
        <fullName evidence="1">BFD-like [2Fe-2S]-binding domain-containing protein</fullName>
    </recommendedName>
</protein>
<dbReference type="InterPro" id="IPR007419">
    <property type="entry name" value="BFD-like_2Fe2S-bd_dom"/>
</dbReference>